<dbReference type="Proteomes" id="UP000198820">
    <property type="component" value="Unassembled WGS sequence"/>
</dbReference>
<dbReference type="PROSITE" id="PS51257">
    <property type="entry name" value="PROKAR_LIPOPROTEIN"/>
    <property type="match status" value="1"/>
</dbReference>
<dbReference type="EMBL" id="FNQF01000001">
    <property type="protein sequence ID" value="SDZ81522.1"/>
    <property type="molecule type" value="Genomic_DNA"/>
</dbReference>
<dbReference type="GO" id="GO:0005886">
    <property type="term" value="C:plasma membrane"/>
    <property type="evidence" value="ECO:0007669"/>
    <property type="project" value="InterPro"/>
</dbReference>
<dbReference type="AlphaFoldDB" id="A0A1H3W5A2"/>
<gene>
    <name evidence="1" type="ORF">SAMN05421540_101404</name>
</gene>
<dbReference type="InterPro" id="IPR010664">
    <property type="entry name" value="LipoPS_assembly_LptC-rel"/>
</dbReference>
<proteinExistence type="predicted"/>
<name>A0A1H3W5A2_9FLAO</name>
<keyword evidence="2" id="KW-1185">Reference proteome</keyword>
<reference evidence="1 2" key="1">
    <citation type="submission" date="2016-10" db="EMBL/GenBank/DDBJ databases">
        <authorList>
            <person name="de Groot N.N."/>
        </authorList>
    </citation>
    <scope>NUCLEOTIDE SEQUENCE [LARGE SCALE GENOMIC DNA]</scope>
    <source>
        <strain evidence="1 2">DSM 23581</strain>
    </source>
</reference>
<protein>
    <submittedName>
        <fullName evidence="1">LPS export ABC transporter protein LptC</fullName>
    </submittedName>
</protein>
<evidence type="ECO:0000313" key="2">
    <source>
        <dbReference type="Proteomes" id="UP000198820"/>
    </source>
</evidence>
<evidence type="ECO:0000313" key="1">
    <source>
        <dbReference type="EMBL" id="SDZ81522.1"/>
    </source>
</evidence>
<dbReference type="Pfam" id="PF06835">
    <property type="entry name" value="LptC"/>
    <property type="match status" value="1"/>
</dbReference>
<dbReference type="NCBIfam" id="TIGR04409">
    <property type="entry name" value="LptC_YrbK"/>
    <property type="match status" value="1"/>
</dbReference>
<organism evidence="1 2">
    <name type="scientific">Psychroflexus halocasei</name>
    <dbReference type="NCBI Taxonomy" id="908615"/>
    <lineage>
        <taxon>Bacteria</taxon>
        <taxon>Pseudomonadati</taxon>
        <taxon>Bacteroidota</taxon>
        <taxon>Flavobacteriia</taxon>
        <taxon>Flavobacteriales</taxon>
        <taxon>Flavobacteriaceae</taxon>
        <taxon>Psychroflexus</taxon>
    </lineage>
</organism>
<dbReference type="RefSeq" id="WP_093238721.1">
    <property type="nucleotide sequence ID" value="NZ_FNQF01000001.1"/>
</dbReference>
<sequence length="188" mass="21592">MSRHIKFIITSIVTLSWVTILFSCQDNSRDVNQFNKLTDAPQSKAYDINLFYTDSGKVKVNLRSPEVLDYTHQDFPYREFPNTVDVDFFSEDSAKSSIFAKYAILYEETGLIDMQDSVSITTDDGVVLTAEQLYWDQDESWIYTDQHYKLKLSNGTVNNGDGFDANQEFTIFNSRANIGKQTIDNLDQ</sequence>
<dbReference type="GO" id="GO:0015221">
    <property type="term" value="F:lipopolysaccharide transmembrane transporter activity"/>
    <property type="evidence" value="ECO:0007669"/>
    <property type="project" value="InterPro"/>
</dbReference>
<accession>A0A1H3W5A2</accession>
<dbReference type="STRING" id="908615.SAMN05421540_101404"/>
<dbReference type="InterPro" id="IPR026265">
    <property type="entry name" value="LptC"/>
</dbReference>